<proteinExistence type="predicted"/>
<keyword evidence="2" id="KW-1003">Cell membrane</keyword>
<keyword evidence="4 6" id="KW-1133">Transmembrane helix</keyword>
<evidence type="ECO:0000256" key="6">
    <source>
        <dbReference type="SAM" id="Phobius"/>
    </source>
</evidence>
<feature type="transmembrane region" description="Helical" evidence="6">
    <location>
        <begin position="285"/>
        <end position="306"/>
    </location>
</feature>
<feature type="domain" description="ABC3 transporter permease C-terminal" evidence="7">
    <location>
        <begin position="637"/>
        <end position="740"/>
    </location>
</feature>
<protein>
    <recommendedName>
        <fullName evidence="7">ABC3 transporter permease C-terminal domain-containing protein</fullName>
    </recommendedName>
</protein>
<evidence type="ECO:0000256" key="1">
    <source>
        <dbReference type="ARBA" id="ARBA00004651"/>
    </source>
</evidence>
<evidence type="ECO:0000313" key="8">
    <source>
        <dbReference type="EMBL" id="MBB4962711.1"/>
    </source>
</evidence>
<accession>A0A7W7SXZ5</accession>
<keyword evidence="9" id="KW-1185">Reference proteome</keyword>
<evidence type="ECO:0000256" key="2">
    <source>
        <dbReference type="ARBA" id="ARBA00022475"/>
    </source>
</evidence>
<dbReference type="RefSeq" id="WP_184665596.1">
    <property type="nucleotide sequence ID" value="NZ_BAABAI010000042.1"/>
</dbReference>
<feature type="transmembrane region" description="Helical" evidence="6">
    <location>
        <begin position="407"/>
        <end position="428"/>
    </location>
</feature>
<organism evidence="8 9">
    <name type="scientific">Saccharothrix violaceirubra</name>
    <dbReference type="NCBI Taxonomy" id="413306"/>
    <lineage>
        <taxon>Bacteria</taxon>
        <taxon>Bacillati</taxon>
        <taxon>Actinomycetota</taxon>
        <taxon>Actinomycetes</taxon>
        <taxon>Pseudonocardiales</taxon>
        <taxon>Pseudonocardiaceae</taxon>
        <taxon>Saccharothrix</taxon>
    </lineage>
</organism>
<feature type="transmembrane region" description="Helical" evidence="6">
    <location>
        <begin position="688"/>
        <end position="709"/>
    </location>
</feature>
<dbReference type="Pfam" id="PF02687">
    <property type="entry name" value="FtsX"/>
    <property type="match status" value="1"/>
</dbReference>
<feature type="transmembrane region" description="Helical" evidence="6">
    <location>
        <begin position="244"/>
        <end position="265"/>
    </location>
</feature>
<dbReference type="EMBL" id="JACHJS010000001">
    <property type="protein sequence ID" value="MBB4962711.1"/>
    <property type="molecule type" value="Genomic_DNA"/>
</dbReference>
<feature type="transmembrane region" description="Helical" evidence="6">
    <location>
        <begin position="721"/>
        <end position="743"/>
    </location>
</feature>
<dbReference type="PANTHER" id="PTHR30287">
    <property type="entry name" value="MEMBRANE COMPONENT OF PREDICTED ABC SUPERFAMILY METABOLITE UPTAKE TRANSPORTER"/>
    <property type="match status" value="1"/>
</dbReference>
<comment type="subcellular location">
    <subcellularLocation>
        <location evidence="1">Cell membrane</location>
        <topology evidence="1">Multi-pass membrane protein</topology>
    </subcellularLocation>
</comment>
<dbReference type="PANTHER" id="PTHR30287:SF2">
    <property type="entry name" value="BLL1001 PROTEIN"/>
    <property type="match status" value="1"/>
</dbReference>
<dbReference type="InterPro" id="IPR003838">
    <property type="entry name" value="ABC3_permease_C"/>
</dbReference>
<reference evidence="8 9" key="1">
    <citation type="submission" date="2020-08" db="EMBL/GenBank/DDBJ databases">
        <title>Sequencing the genomes of 1000 actinobacteria strains.</title>
        <authorList>
            <person name="Klenk H.-P."/>
        </authorList>
    </citation>
    <scope>NUCLEOTIDE SEQUENCE [LARGE SCALE GENOMIC DNA]</scope>
    <source>
        <strain evidence="8 9">DSM 45084</strain>
    </source>
</reference>
<evidence type="ECO:0000256" key="3">
    <source>
        <dbReference type="ARBA" id="ARBA00022692"/>
    </source>
</evidence>
<feature type="transmembrane region" description="Helical" evidence="6">
    <location>
        <begin position="355"/>
        <end position="379"/>
    </location>
</feature>
<keyword evidence="5 6" id="KW-0472">Membrane</keyword>
<dbReference type="Proteomes" id="UP000542674">
    <property type="component" value="Unassembled WGS sequence"/>
</dbReference>
<evidence type="ECO:0000256" key="4">
    <source>
        <dbReference type="ARBA" id="ARBA00022989"/>
    </source>
</evidence>
<keyword evidence="3 6" id="KW-0812">Transmembrane</keyword>
<sequence>MKRALSDLLLGARLSLSGGRTSWWRMGLTALGIGIGVGLLLVGASLPTAVQAREQRASDNFPYVKADEPPRIYFVDWNTDYRSQAVVGRFVRPGEGDPALPPGVPALPRDGEIYLSPALADLLASPEGAELRPRFPQKVVGTLGEAGVVAPDDLRFVAGSASVPDDKYNAFHGFGGREEEPASPDPILTMLVVVGLVVLLAPVLVFVATAARTGGADRDRRLAALRLIGTAAHRTRMIAAGETLVGSLGGLVAGFGFFLLSRTVVEKIDLLGLTVFASDLWPSPWLVVPVVLGVPAAAVVTALVAMRRTVVEPLGVVRRGTPARKRLWWRLLPIALGVALLATQTGLLAEDDGTVSTMALLLGISGMLIGGPLVLAWVIERMVLKVSGGPPAWQLAVRRLQLDSGTAARVVGGVAVVLAGVVALQSMLIGTASRVVTSPPPTTDQGAVTVYIEPGDPAATDRLAAELPRLDGVRSVESARNIQFDEGSEKTVPAIVGDCEGLLRRTALPSCVDGRVYDVRYAGEASRPVPRPGTTLDLDGQSWRVPDYEVVRLPDGSPARDGLFITLGALDGLTVPNDGGLRLLAEVDPAKPGLIDEIRNTAAPLEWRVAVGYTGETGRSAREDRFAGLQRALLAGSILTLLLAGASLLVQSAEQLRERRRPLAVLAASGVPKAVLARSLLVQNALPLVPALLVGIGVGSGVSALLLGIIDEPFALDWAGVGLLSAASVVVVLGVTAATLPALNRATGALGLRAE</sequence>
<feature type="transmembrane region" description="Helical" evidence="6">
    <location>
        <begin position="632"/>
        <end position="650"/>
    </location>
</feature>
<evidence type="ECO:0000313" key="9">
    <source>
        <dbReference type="Proteomes" id="UP000542674"/>
    </source>
</evidence>
<feature type="transmembrane region" description="Helical" evidence="6">
    <location>
        <begin position="187"/>
        <end position="211"/>
    </location>
</feature>
<gene>
    <name evidence="8" type="ORF">F4559_000070</name>
</gene>
<feature type="transmembrane region" description="Helical" evidence="6">
    <location>
        <begin position="23"/>
        <end position="46"/>
    </location>
</feature>
<dbReference type="InterPro" id="IPR038766">
    <property type="entry name" value="Membrane_comp_ABC_pdt"/>
</dbReference>
<comment type="caution">
    <text evidence="8">The sequence shown here is derived from an EMBL/GenBank/DDBJ whole genome shotgun (WGS) entry which is preliminary data.</text>
</comment>
<dbReference type="AlphaFoldDB" id="A0A7W7SXZ5"/>
<evidence type="ECO:0000259" key="7">
    <source>
        <dbReference type="Pfam" id="PF02687"/>
    </source>
</evidence>
<name>A0A7W7SXZ5_9PSEU</name>
<evidence type="ECO:0000256" key="5">
    <source>
        <dbReference type="ARBA" id="ARBA00023136"/>
    </source>
</evidence>
<feature type="transmembrane region" description="Helical" evidence="6">
    <location>
        <begin position="327"/>
        <end position="349"/>
    </location>
</feature>
<dbReference type="GO" id="GO:0005886">
    <property type="term" value="C:plasma membrane"/>
    <property type="evidence" value="ECO:0007669"/>
    <property type="project" value="UniProtKB-SubCell"/>
</dbReference>